<dbReference type="InterPro" id="IPR028082">
    <property type="entry name" value="Peripla_BP_I"/>
</dbReference>
<dbReference type="GO" id="GO:0070836">
    <property type="term" value="P:caveola assembly"/>
    <property type="evidence" value="ECO:0007669"/>
    <property type="project" value="InterPro"/>
</dbReference>
<dbReference type="Pfam" id="PF01146">
    <property type="entry name" value="Caveolin"/>
    <property type="match status" value="1"/>
</dbReference>
<evidence type="ECO:0000256" key="17">
    <source>
        <dbReference type="SAM" id="Phobius"/>
    </source>
</evidence>
<dbReference type="CDD" id="cd06366">
    <property type="entry name" value="PBP1_GABAb_receptor"/>
    <property type="match status" value="1"/>
</dbReference>
<dbReference type="GO" id="GO:0005901">
    <property type="term" value="C:caveola"/>
    <property type="evidence" value="ECO:0007669"/>
    <property type="project" value="UniProtKB-SubCell"/>
</dbReference>
<dbReference type="Gene3D" id="3.40.50.2300">
    <property type="match status" value="2"/>
</dbReference>
<reference evidence="21" key="1">
    <citation type="submission" date="2021-10" db="EMBL/GenBank/DDBJ databases">
        <title>Tropical sea cucumber genome reveals ecological adaptation and Cuvierian tubules defense mechanism.</title>
        <authorList>
            <person name="Chen T."/>
        </authorList>
    </citation>
    <scope>NUCLEOTIDE SEQUENCE</scope>
    <source>
        <strain evidence="21">Nanhai2018</strain>
        <tissue evidence="21">Muscle</tissue>
    </source>
</reference>
<dbReference type="CDD" id="cd00037">
    <property type="entry name" value="CLECT"/>
    <property type="match status" value="1"/>
</dbReference>
<comment type="caution">
    <text evidence="21">The sequence shown here is derived from an EMBL/GenBank/DDBJ whole genome shotgun (WGS) entry which is preliminary data.</text>
</comment>
<dbReference type="Pfam" id="PF00059">
    <property type="entry name" value="Lectin_C"/>
    <property type="match status" value="1"/>
</dbReference>
<dbReference type="PRINTS" id="PR01177">
    <property type="entry name" value="GABAB1RECPTR"/>
</dbReference>
<dbReference type="GO" id="GO:0004965">
    <property type="term" value="F:G protein-coupled GABA receptor activity"/>
    <property type="evidence" value="ECO:0007669"/>
    <property type="project" value="InterPro"/>
</dbReference>
<evidence type="ECO:0000256" key="14">
    <source>
        <dbReference type="ARBA" id="ARBA00023180"/>
    </source>
</evidence>
<evidence type="ECO:0000256" key="3">
    <source>
        <dbReference type="ARBA" id="ARBA00004543"/>
    </source>
</evidence>
<organism evidence="21 22">
    <name type="scientific">Holothuria leucospilota</name>
    <name type="common">Black long sea cucumber</name>
    <name type="synonym">Mertensiothuria leucospilota</name>
    <dbReference type="NCBI Taxonomy" id="206669"/>
    <lineage>
        <taxon>Eukaryota</taxon>
        <taxon>Metazoa</taxon>
        <taxon>Echinodermata</taxon>
        <taxon>Eleutherozoa</taxon>
        <taxon>Echinozoa</taxon>
        <taxon>Holothuroidea</taxon>
        <taxon>Aspidochirotacea</taxon>
        <taxon>Aspidochirotida</taxon>
        <taxon>Holothuriidae</taxon>
        <taxon>Holothuria</taxon>
    </lineage>
</organism>
<dbReference type="PROSITE" id="PS50259">
    <property type="entry name" value="G_PROTEIN_RECEP_F3_4"/>
    <property type="match status" value="1"/>
</dbReference>
<evidence type="ECO:0000256" key="6">
    <source>
        <dbReference type="ARBA" id="ARBA00022475"/>
    </source>
</evidence>
<dbReference type="CDD" id="cd15047">
    <property type="entry name" value="7tmC_GABA-B-like"/>
    <property type="match status" value="1"/>
</dbReference>
<dbReference type="PRINTS" id="PR01176">
    <property type="entry name" value="GABABRECEPTR"/>
</dbReference>
<dbReference type="InterPro" id="IPR001612">
    <property type="entry name" value="Caveolin"/>
</dbReference>
<keyword evidence="13 21" id="KW-0675">Receptor</keyword>
<dbReference type="OrthoDB" id="2150267at2759"/>
<dbReference type="GO" id="GO:0038039">
    <property type="term" value="C:G protein-coupled receptor heterodimeric complex"/>
    <property type="evidence" value="ECO:0007669"/>
    <property type="project" value="TreeGrafter"/>
</dbReference>
<keyword evidence="22" id="KW-1185">Reference proteome</keyword>
<dbReference type="SMART" id="SM00034">
    <property type="entry name" value="CLECT"/>
    <property type="match status" value="1"/>
</dbReference>
<dbReference type="PROSITE" id="PS50041">
    <property type="entry name" value="C_TYPE_LECTIN_2"/>
    <property type="match status" value="1"/>
</dbReference>
<feature type="transmembrane region" description="Helical" evidence="17">
    <location>
        <begin position="732"/>
        <end position="749"/>
    </location>
</feature>
<gene>
    <name evidence="21" type="ORF">HOLleu_40247</name>
</gene>
<evidence type="ECO:0000256" key="2">
    <source>
        <dbReference type="ARBA" id="ARBA00004395"/>
    </source>
</evidence>
<feature type="transmembrane region" description="Helical" evidence="17">
    <location>
        <begin position="1127"/>
        <end position="1148"/>
    </location>
</feature>
<evidence type="ECO:0000313" key="21">
    <source>
        <dbReference type="EMBL" id="KAJ8020611.1"/>
    </source>
</evidence>
<feature type="chain" id="PRO_5040297252" description="Gamma-aminobutyric acid type B receptor subunit 2" evidence="18">
    <location>
        <begin position="21"/>
        <end position="1239"/>
    </location>
</feature>
<keyword evidence="11" id="KW-0297">G-protein coupled receptor</keyword>
<keyword evidence="8 18" id="KW-0732">Signal</keyword>
<feature type="transmembrane region" description="Helical" evidence="17">
    <location>
        <begin position="1154"/>
        <end position="1173"/>
    </location>
</feature>
<dbReference type="Gene3D" id="3.10.100.10">
    <property type="entry name" value="Mannose-Binding Protein A, subunit A"/>
    <property type="match status" value="1"/>
</dbReference>
<dbReference type="InterPro" id="IPR002455">
    <property type="entry name" value="GPCR3_GABA-B"/>
</dbReference>
<dbReference type="PANTHER" id="PTHR10519">
    <property type="entry name" value="GABA-B RECEPTOR"/>
    <property type="match status" value="1"/>
</dbReference>
<evidence type="ECO:0000256" key="7">
    <source>
        <dbReference type="ARBA" id="ARBA00022692"/>
    </source>
</evidence>
<feature type="transmembrane region" description="Helical" evidence="17">
    <location>
        <begin position="891"/>
        <end position="913"/>
    </location>
</feature>
<dbReference type="InterPro" id="IPR017978">
    <property type="entry name" value="GPCR_3_C"/>
</dbReference>
<feature type="domain" description="G-protein coupled receptors family 3 profile" evidence="20">
    <location>
        <begin position="726"/>
        <end position="935"/>
    </location>
</feature>
<feature type="transmembrane region" description="Helical" evidence="17">
    <location>
        <begin position="695"/>
        <end position="712"/>
    </location>
</feature>
<keyword evidence="9 17" id="KW-1133">Transmembrane helix</keyword>
<dbReference type="Pfam" id="PF00003">
    <property type="entry name" value="7tm_3"/>
    <property type="match status" value="1"/>
</dbReference>
<keyword evidence="14" id="KW-0325">Glycoprotein</keyword>
<dbReference type="InterPro" id="IPR016186">
    <property type="entry name" value="C-type_lectin-like/link_sf"/>
</dbReference>
<evidence type="ECO:0000256" key="9">
    <source>
        <dbReference type="ARBA" id="ARBA00022989"/>
    </source>
</evidence>
<keyword evidence="12 17" id="KW-0472">Membrane</keyword>
<dbReference type="PRINTS" id="PR00248">
    <property type="entry name" value="GPCRMGR"/>
</dbReference>
<keyword evidence="10" id="KW-0333">Golgi apparatus</keyword>
<sequence>MGSWMTFLSTVLMVLQGNQAFVNALRGTLPPVREFSTLVGEAMTPRARRARAEIPTNWFTDGLQWTTDIPTPSNSSDGIPLYLAGLFSLSGSWDGSGVLIGADLALKHINENTNILPGYKLTMSVSDSQCNPGVGIQKLFQQIFNDPQKLMIIGPGCSTVAEAVASTAHFWNLINMSPTASSPALSSRSNYPKYFRIIPSDTLLNPSRVSLMKMYNWTRVATIHQNRELFSLTTDDLLTRLKENNITVISSESFDEDPRNQVENLKRQGAKIIVASTYSPEMRKVMCEAYKQGLYGEGYVWMLPGWYNTDWHLQSTNKVDCSLEEMKEVVESSMYISTQSKLLGGEDVMTVAGMTIRRYLSLLDEHSKNLHDEYGFTLIDQAHYGYDSIWSVAMALNYSVEILKTKTFPDGKHRSLENFTYTDNETAHVFFSSLEKVNFEGVSGPVCFNEGDRIGIVNIEQFRGQCSNGWINYGRYCYLFVDTQMSWDGAASHCRDEGSFLVSILTEDENEALIKIHQEQSLTEVNRWWLSLKRSPGGKLSWNAGPNSNLQWTPWEQETEEMDSAKSEDSCFVIDFTSKFWRPVPCLTSSYSFICKQKAAFKEIVIAEDDVAKEKINWIHEIIWPGGGDEVPLDHTPQIIFREVKIYEGIPPVVYILNCIAVALGILFAVICLLFNIKFRNQRFIKMSSPNLNSLIILGCIMIYLSTCMFGWDSANVNSGTFLRFCQVRVWFFSFGFVLSFGSMFSKTWRVHKVASLKNPQRVIITDLHLFVMVGALLLLDVIVLFAWFVFSPMRVEETTLNKVKDVENQVIWLPYILSCTSEHSTYFEGALYFFKTLLLIFGVFLAWETREVTIPALNDSRLIGMCVYNVVLLSVIGAGVNLVLKNNPSVSYMFTSAIQIFCTTGSLAIIFIPKMVSVKKYPEGEAVTTMKNNPASNITVSTDSDIGLKDEISQLKAQLQKVGDGPTTELLGGRPNILRVRHFEAMFVSDASRLGTLMASSPETKSSEMADQMQQNANLQTTVGYPTYPPQPPQPAVVHLPPAYHHQSQTQLIQTYDSRSSECCPSPRTPGSNDNVKAEAKLEDYYEIKPYLQVDFNGVFQEPTEAGSIPFVKTYNSTIYYWTKRCMYIFFSSLLGPILAFAFGIVFALMDFIVIWLINPIIRLVHVITRFSSSMYRPVTRMLLDPIFESFGQVYRVRNSGEFTERSYRLNVSGLTLGGVESHHQQTAQHQHQHQHSS</sequence>
<dbReference type="PANTHER" id="PTHR10519:SF20">
    <property type="entry name" value="G-PROTEIN COUPLED RECEPTOR 156-RELATED"/>
    <property type="match status" value="1"/>
</dbReference>
<feature type="signal peptide" evidence="18">
    <location>
        <begin position="1"/>
        <end position="20"/>
    </location>
</feature>
<dbReference type="SUPFAM" id="SSF56436">
    <property type="entry name" value="C-type lectin-like"/>
    <property type="match status" value="1"/>
</dbReference>
<feature type="transmembrane region" description="Helical" evidence="17">
    <location>
        <begin position="863"/>
        <end position="885"/>
    </location>
</feature>
<feature type="domain" description="C-type lectin" evidence="19">
    <location>
        <begin position="473"/>
        <end position="586"/>
    </location>
</feature>
<keyword evidence="7 17" id="KW-0812">Transmembrane</keyword>
<dbReference type="GO" id="GO:0000139">
    <property type="term" value="C:Golgi membrane"/>
    <property type="evidence" value="ECO:0007669"/>
    <property type="project" value="UniProtKB-SubCell"/>
</dbReference>
<evidence type="ECO:0000256" key="8">
    <source>
        <dbReference type="ARBA" id="ARBA00022729"/>
    </source>
</evidence>
<evidence type="ECO:0000256" key="10">
    <source>
        <dbReference type="ARBA" id="ARBA00023034"/>
    </source>
</evidence>
<evidence type="ECO:0000256" key="1">
    <source>
        <dbReference type="ARBA" id="ARBA00004202"/>
    </source>
</evidence>
<evidence type="ECO:0000256" key="5">
    <source>
        <dbReference type="ARBA" id="ARBA00010988"/>
    </source>
</evidence>
<evidence type="ECO:0000256" key="18">
    <source>
        <dbReference type="SAM" id="SignalP"/>
    </source>
</evidence>
<evidence type="ECO:0000256" key="15">
    <source>
        <dbReference type="ARBA" id="ARBA00023224"/>
    </source>
</evidence>
<dbReference type="Pfam" id="PF01094">
    <property type="entry name" value="ANF_receptor"/>
    <property type="match status" value="1"/>
</dbReference>
<keyword evidence="6" id="KW-1003">Cell membrane</keyword>
<dbReference type="InterPro" id="IPR001304">
    <property type="entry name" value="C-type_lectin-like"/>
</dbReference>
<name>A0A9Q0YKS7_HOLLE</name>
<feature type="transmembrane region" description="Helical" evidence="17">
    <location>
        <begin position="770"/>
        <end position="791"/>
    </location>
</feature>
<proteinExistence type="inferred from homology"/>
<evidence type="ECO:0000256" key="12">
    <source>
        <dbReference type="ARBA" id="ARBA00023136"/>
    </source>
</evidence>
<protein>
    <recommendedName>
        <fullName evidence="16">Gamma-aminobutyric acid type B receptor subunit 2</fullName>
    </recommendedName>
</protein>
<dbReference type="FunFam" id="3.40.50.2300:FF:000063">
    <property type="entry name" value="Gamma-aminobutyric acid type B receptor subunit"/>
    <property type="match status" value="1"/>
</dbReference>
<dbReference type="SUPFAM" id="SSF53822">
    <property type="entry name" value="Periplasmic binding protein-like I"/>
    <property type="match status" value="1"/>
</dbReference>
<evidence type="ECO:0000259" key="20">
    <source>
        <dbReference type="PROSITE" id="PS50259"/>
    </source>
</evidence>
<evidence type="ECO:0000313" key="22">
    <source>
        <dbReference type="Proteomes" id="UP001152320"/>
    </source>
</evidence>
<dbReference type="EMBL" id="JAIZAY010000022">
    <property type="protein sequence ID" value="KAJ8020611.1"/>
    <property type="molecule type" value="Genomic_DNA"/>
</dbReference>
<feature type="transmembrane region" description="Helical" evidence="17">
    <location>
        <begin position="831"/>
        <end position="851"/>
    </location>
</feature>
<evidence type="ECO:0000256" key="13">
    <source>
        <dbReference type="ARBA" id="ARBA00023170"/>
    </source>
</evidence>
<dbReference type="InterPro" id="IPR001828">
    <property type="entry name" value="ANF_lig-bd_rcpt"/>
</dbReference>
<dbReference type="GO" id="GO:0007214">
    <property type="term" value="P:gamma-aminobutyric acid signaling pathway"/>
    <property type="evidence" value="ECO:0007669"/>
    <property type="project" value="TreeGrafter"/>
</dbReference>
<comment type="subcellular location">
    <subcellularLocation>
        <location evidence="4">Cell membrane</location>
        <topology evidence="4">Multi-pass membrane protein</topology>
    </subcellularLocation>
    <subcellularLocation>
        <location evidence="1">Cell membrane</location>
        <topology evidence="1">Peripheral membrane protein</topology>
    </subcellularLocation>
    <subcellularLocation>
        <location evidence="2">Golgi apparatus membrane</location>
        <topology evidence="2">Peripheral membrane protein</topology>
    </subcellularLocation>
    <subcellularLocation>
        <location evidence="3">Membrane</location>
        <location evidence="3">Caveola</location>
        <topology evidence="3">Peripheral membrane protein</topology>
    </subcellularLocation>
</comment>
<dbReference type="InterPro" id="IPR000337">
    <property type="entry name" value="GPCR_3"/>
</dbReference>
<dbReference type="Proteomes" id="UP001152320">
    <property type="component" value="Chromosome 22"/>
</dbReference>
<dbReference type="InterPro" id="IPR016187">
    <property type="entry name" value="CTDL_fold"/>
</dbReference>
<evidence type="ECO:0000256" key="11">
    <source>
        <dbReference type="ARBA" id="ARBA00023040"/>
    </source>
</evidence>
<comment type="similarity">
    <text evidence="5">Belongs to the caveolin family.</text>
</comment>
<evidence type="ECO:0000259" key="19">
    <source>
        <dbReference type="PROSITE" id="PS50041"/>
    </source>
</evidence>
<keyword evidence="15" id="KW-0807">Transducer</keyword>
<evidence type="ECO:0000256" key="4">
    <source>
        <dbReference type="ARBA" id="ARBA00004651"/>
    </source>
</evidence>
<evidence type="ECO:0000256" key="16">
    <source>
        <dbReference type="ARBA" id="ARBA00073785"/>
    </source>
</evidence>
<dbReference type="AlphaFoldDB" id="A0A9Q0YKS7"/>
<accession>A0A9Q0YKS7</accession>
<feature type="transmembrane region" description="Helical" evidence="17">
    <location>
        <begin position="653"/>
        <end position="675"/>
    </location>
</feature>